<dbReference type="RefSeq" id="WP_330433438.1">
    <property type="nucleotide sequence ID" value="NZ_JAZDUF010000004.1"/>
</dbReference>
<dbReference type="Pfam" id="PF08240">
    <property type="entry name" value="ADH_N"/>
    <property type="match status" value="1"/>
</dbReference>
<dbReference type="InterPro" id="IPR036291">
    <property type="entry name" value="NAD(P)-bd_dom_sf"/>
</dbReference>
<evidence type="ECO:0000313" key="2">
    <source>
        <dbReference type="EMBL" id="MEE3851726.1"/>
    </source>
</evidence>
<dbReference type="InterPro" id="IPR050700">
    <property type="entry name" value="YIM1/Zinc_Alcohol_DH_Fams"/>
</dbReference>
<dbReference type="Pfam" id="PF13602">
    <property type="entry name" value="ADH_zinc_N_2"/>
    <property type="match status" value="1"/>
</dbReference>
<dbReference type="EMBL" id="JAZDUF010000004">
    <property type="protein sequence ID" value="MEE3851726.1"/>
    <property type="molecule type" value="Genomic_DNA"/>
</dbReference>
<dbReference type="Gene3D" id="3.40.50.720">
    <property type="entry name" value="NAD(P)-binding Rossmann-like Domain"/>
    <property type="match status" value="1"/>
</dbReference>
<reference evidence="2 3" key="1">
    <citation type="submission" date="2024-01" db="EMBL/GenBank/DDBJ databases">
        <title>Draft genome sequence of Gordonia sp. LSe1-13.</title>
        <authorList>
            <person name="Suphannarot A."/>
            <person name="Mingma R."/>
        </authorList>
    </citation>
    <scope>NUCLEOTIDE SEQUENCE [LARGE SCALE GENOMIC DNA]</scope>
    <source>
        <strain evidence="2 3">LSe1-13</strain>
    </source>
</reference>
<name>A0ABU7MF36_9ACTN</name>
<accession>A0ABU7MF36</accession>
<dbReference type="InterPro" id="IPR011032">
    <property type="entry name" value="GroES-like_sf"/>
</dbReference>
<evidence type="ECO:0000259" key="1">
    <source>
        <dbReference type="SMART" id="SM00829"/>
    </source>
</evidence>
<comment type="caution">
    <text evidence="2">The sequence shown here is derived from an EMBL/GenBank/DDBJ whole genome shotgun (WGS) entry which is preliminary data.</text>
</comment>
<dbReference type="SUPFAM" id="SSF51735">
    <property type="entry name" value="NAD(P)-binding Rossmann-fold domains"/>
    <property type="match status" value="1"/>
</dbReference>
<sequence>MKAIVQDRYGGPETLALADVPRPEPAADEVLVEIAAASVNARDWHLMRGDPRIARLDRTHFGRHAPKARIRGTDFAGTVEAVGAEVSDLAAGDEVFGESDGAFAEYVCANRSAVAPKPSNLTFAQAAAVPLAGITALCALAPVRPGQRLLVIGASGGVGTFAVQIGVARGAHVTGVCSTRNVDLVRSLGADVVIDYTRDPVVGSFGVVVDLAGTRSLRTLRRLLAADGTLVLCGGGAPNGDRISVLGPIKLIAAGHILGRLIRQTVEIPTAHPDRAMLAELTELIESGQVRPAIDRTYALTDVPAAIDYMETAHPQAKLVIDLNI</sequence>
<dbReference type="InterPro" id="IPR020843">
    <property type="entry name" value="ER"/>
</dbReference>
<dbReference type="PANTHER" id="PTHR11695">
    <property type="entry name" value="ALCOHOL DEHYDROGENASE RELATED"/>
    <property type="match status" value="1"/>
</dbReference>
<keyword evidence="3" id="KW-1185">Reference proteome</keyword>
<proteinExistence type="predicted"/>
<dbReference type="Gene3D" id="3.90.180.10">
    <property type="entry name" value="Medium-chain alcohol dehydrogenases, catalytic domain"/>
    <property type="match status" value="1"/>
</dbReference>
<organism evidence="2 3">
    <name type="scientific">Gordonia sesuvii</name>
    <dbReference type="NCBI Taxonomy" id="3116777"/>
    <lineage>
        <taxon>Bacteria</taxon>
        <taxon>Bacillati</taxon>
        <taxon>Actinomycetota</taxon>
        <taxon>Actinomycetes</taxon>
        <taxon>Mycobacteriales</taxon>
        <taxon>Gordoniaceae</taxon>
        <taxon>Gordonia</taxon>
    </lineage>
</organism>
<dbReference type="Proteomes" id="UP001347146">
    <property type="component" value="Unassembled WGS sequence"/>
</dbReference>
<evidence type="ECO:0000313" key="3">
    <source>
        <dbReference type="Proteomes" id="UP001347146"/>
    </source>
</evidence>
<dbReference type="SUPFAM" id="SSF50129">
    <property type="entry name" value="GroES-like"/>
    <property type="match status" value="1"/>
</dbReference>
<dbReference type="CDD" id="cd08267">
    <property type="entry name" value="MDR1"/>
    <property type="match status" value="1"/>
</dbReference>
<gene>
    <name evidence="2" type="ORF">VZC37_15395</name>
</gene>
<dbReference type="PANTHER" id="PTHR11695:SF294">
    <property type="entry name" value="RETICULON-4-INTERACTING PROTEIN 1, MITOCHONDRIAL"/>
    <property type="match status" value="1"/>
</dbReference>
<dbReference type="SMART" id="SM00829">
    <property type="entry name" value="PKS_ER"/>
    <property type="match status" value="1"/>
</dbReference>
<protein>
    <submittedName>
        <fullName evidence="2">NAD(P)-dependent alcohol dehydrogenase</fullName>
    </submittedName>
</protein>
<feature type="domain" description="Enoyl reductase (ER)" evidence="1">
    <location>
        <begin position="10"/>
        <end position="321"/>
    </location>
</feature>
<dbReference type="InterPro" id="IPR013154">
    <property type="entry name" value="ADH-like_N"/>
</dbReference>